<sequence>MSLLACVPLSDSTPAAPQYTVSFPYIGPNELTFSVTSPLEGEQEFTFGVSASQTTTLPTQLGKGYIKRTLTKGIGREVFMAHLNTMPDDINTLTAEHFMKEDTTYYLHMYRGRDLVSQKSFTTAKFTTLSTLERRQGANNVGIHSWDQYFPSNGAIIATGRGTVSTPETHTEEGSPKKIEVKKEEYLVLPIRVVVPILAEPSPITSTEETEIYVFQVKVSNGDPIFSYFNGSNPPLSVDSPGINSTTICLETSQTKSVNFDVYLSCTITIPTFNSVAENNFANGELGLELIIQLNAANYIGTQNVKNVKLITQ</sequence>
<protein>
    <recommendedName>
        <fullName evidence="3">Lipoprotein</fullName>
    </recommendedName>
</protein>
<organism evidence="1 2">
    <name type="scientific">Candidatus Haliotispira prima</name>
    <dbReference type="NCBI Taxonomy" id="3034016"/>
    <lineage>
        <taxon>Bacteria</taxon>
        <taxon>Pseudomonadati</taxon>
        <taxon>Spirochaetota</taxon>
        <taxon>Spirochaetia</taxon>
        <taxon>Spirochaetales</taxon>
        <taxon>Spirochaetaceae</taxon>
        <taxon>Candidatus Haliotispira</taxon>
    </lineage>
</organism>
<evidence type="ECO:0000313" key="2">
    <source>
        <dbReference type="Proteomes" id="UP001228690"/>
    </source>
</evidence>
<evidence type="ECO:0008006" key="3">
    <source>
        <dbReference type="Google" id="ProtNLM"/>
    </source>
</evidence>
<keyword evidence="2" id="KW-1185">Reference proteome</keyword>
<dbReference type="EMBL" id="CP123443">
    <property type="protein sequence ID" value="WGK69916.1"/>
    <property type="molecule type" value="Genomic_DNA"/>
</dbReference>
<accession>A0ABY8MJ26</accession>
<evidence type="ECO:0000313" key="1">
    <source>
        <dbReference type="EMBL" id="WGK69916.1"/>
    </source>
</evidence>
<proteinExistence type="predicted"/>
<reference evidence="1 2" key="1">
    <citation type="submission" date="2023-04" db="EMBL/GenBank/DDBJ databases">
        <title>Spirochaete genome identified in red abalone sample constitutes a novel genus.</title>
        <authorList>
            <person name="Sharma S.P."/>
            <person name="Purcell C.M."/>
            <person name="Hyde J.R."/>
            <person name="Severin A.J."/>
        </authorList>
    </citation>
    <scope>NUCLEOTIDE SEQUENCE [LARGE SCALE GENOMIC DNA]</scope>
    <source>
        <strain evidence="1 2">SP-2023</strain>
    </source>
</reference>
<dbReference type="Proteomes" id="UP001228690">
    <property type="component" value="Chromosome"/>
</dbReference>
<dbReference type="RefSeq" id="WP_326928112.1">
    <property type="nucleotide sequence ID" value="NZ_CP123443.1"/>
</dbReference>
<name>A0ABY8MJ26_9SPIO</name>
<gene>
    <name evidence="1" type="ORF">P0082_03395</name>
</gene>